<dbReference type="Gene3D" id="1.10.10.60">
    <property type="entry name" value="Homeodomain-like"/>
    <property type="match status" value="1"/>
</dbReference>
<evidence type="ECO:0000313" key="5">
    <source>
        <dbReference type="EMBL" id="SEN22884.1"/>
    </source>
</evidence>
<evidence type="ECO:0000256" key="1">
    <source>
        <dbReference type="ARBA" id="ARBA00023015"/>
    </source>
</evidence>
<dbReference type="Proteomes" id="UP000198984">
    <property type="component" value="Unassembled WGS sequence"/>
</dbReference>
<dbReference type="STRING" id="573321.SAMN04488505_10930"/>
<dbReference type="SMART" id="SM00342">
    <property type="entry name" value="HTH_ARAC"/>
    <property type="match status" value="1"/>
</dbReference>
<dbReference type="PROSITE" id="PS01124">
    <property type="entry name" value="HTH_ARAC_FAMILY_2"/>
    <property type="match status" value="1"/>
</dbReference>
<dbReference type="SUPFAM" id="SSF51215">
    <property type="entry name" value="Regulatory protein AraC"/>
    <property type="match status" value="1"/>
</dbReference>
<dbReference type="Pfam" id="PF02311">
    <property type="entry name" value="AraC_binding"/>
    <property type="match status" value="1"/>
</dbReference>
<name>A0A1H8EUT0_9BACT</name>
<dbReference type="InterPro" id="IPR003313">
    <property type="entry name" value="AraC-bd"/>
</dbReference>
<accession>A0A1H8EUT0</accession>
<reference evidence="5 6" key="1">
    <citation type="submission" date="2016-10" db="EMBL/GenBank/DDBJ databases">
        <authorList>
            <person name="de Groot N.N."/>
        </authorList>
    </citation>
    <scope>NUCLEOTIDE SEQUENCE [LARGE SCALE GENOMIC DNA]</scope>
    <source>
        <strain evidence="5 6">DSM 21039</strain>
    </source>
</reference>
<dbReference type="RefSeq" id="WP_089919072.1">
    <property type="nucleotide sequence ID" value="NZ_FOBB01000009.1"/>
</dbReference>
<dbReference type="PANTHER" id="PTHR43280:SF32">
    <property type="entry name" value="TRANSCRIPTIONAL REGULATORY PROTEIN"/>
    <property type="match status" value="1"/>
</dbReference>
<evidence type="ECO:0000256" key="2">
    <source>
        <dbReference type="ARBA" id="ARBA00023125"/>
    </source>
</evidence>
<keyword evidence="6" id="KW-1185">Reference proteome</keyword>
<dbReference type="InterPro" id="IPR009057">
    <property type="entry name" value="Homeodomain-like_sf"/>
</dbReference>
<sequence>MLDNTVLLESLTQHDRLSIRVTANCHIQLPPGVLQKLLTPHRSRLYTFILLLQGGVVHAIDLQAHTLQAGQLLFVLPHQLHHISPRKEPVQSFNLTVDERCLSLLPKTFLLLLNPLNNPVLTFDAPSLERVRALFQTLQQLLANRQANMDLVLAHLNTLLTEFNHTYFTNNERQEQEGNLSKFIDFKRMVEEEFMEQPAVQTLAARLSLTTNGLYNIVKQYAGVSPKEFMTNRLIIEAQRRLYYGETTAKALAYELGFNDPGYFSRLFKKSTSKSITQFVKEMQEMSMI</sequence>
<dbReference type="InterPro" id="IPR037923">
    <property type="entry name" value="HTH-like"/>
</dbReference>
<evidence type="ECO:0000313" key="6">
    <source>
        <dbReference type="Proteomes" id="UP000198984"/>
    </source>
</evidence>
<dbReference type="GO" id="GO:0043565">
    <property type="term" value="F:sequence-specific DNA binding"/>
    <property type="evidence" value="ECO:0007669"/>
    <property type="project" value="InterPro"/>
</dbReference>
<proteinExistence type="predicted"/>
<organism evidence="5 6">
    <name type="scientific">Chitinophaga rupis</name>
    <dbReference type="NCBI Taxonomy" id="573321"/>
    <lineage>
        <taxon>Bacteria</taxon>
        <taxon>Pseudomonadati</taxon>
        <taxon>Bacteroidota</taxon>
        <taxon>Chitinophagia</taxon>
        <taxon>Chitinophagales</taxon>
        <taxon>Chitinophagaceae</taxon>
        <taxon>Chitinophaga</taxon>
    </lineage>
</organism>
<keyword evidence="3" id="KW-0804">Transcription</keyword>
<dbReference type="SUPFAM" id="SSF46689">
    <property type="entry name" value="Homeodomain-like"/>
    <property type="match status" value="1"/>
</dbReference>
<feature type="domain" description="HTH araC/xylS-type" evidence="4">
    <location>
        <begin position="184"/>
        <end position="282"/>
    </location>
</feature>
<dbReference type="GO" id="GO:0003700">
    <property type="term" value="F:DNA-binding transcription factor activity"/>
    <property type="evidence" value="ECO:0007669"/>
    <property type="project" value="InterPro"/>
</dbReference>
<gene>
    <name evidence="5" type="ORF">SAMN04488505_10930</name>
</gene>
<dbReference type="InterPro" id="IPR018060">
    <property type="entry name" value="HTH_AraC"/>
</dbReference>
<dbReference type="OrthoDB" id="9793451at2"/>
<keyword evidence="2 5" id="KW-0238">DNA-binding</keyword>
<evidence type="ECO:0000256" key="3">
    <source>
        <dbReference type="ARBA" id="ARBA00023163"/>
    </source>
</evidence>
<dbReference type="EMBL" id="FOBB01000009">
    <property type="protein sequence ID" value="SEN22884.1"/>
    <property type="molecule type" value="Genomic_DNA"/>
</dbReference>
<evidence type="ECO:0000259" key="4">
    <source>
        <dbReference type="PROSITE" id="PS01124"/>
    </source>
</evidence>
<keyword evidence="1" id="KW-0805">Transcription regulation</keyword>
<dbReference type="AlphaFoldDB" id="A0A1H8EUT0"/>
<dbReference type="Pfam" id="PF12833">
    <property type="entry name" value="HTH_18"/>
    <property type="match status" value="1"/>
</dbReference>
<dbReference type="PANTHER" id="PTHR43280">
    <property type="entry name" value="ARAC-FAMILY TRANSCRIPTIONAL REGULATOR"/>
    <property type="match status" value="1"/>
</dbReference>
<protein>
    <submittedName>
        <fullName evidence="5">AraC-type DNA-binding protein</fullName>
    </submittedName>
</protein>